<dbReference type="EMBL" id="BMEX01000002">
    <property type="protein sequence ID" value="GGA36102.1"/>
    <property type="molecule type" value="Genomic_DNA"/>
</dbReference>
<accession>A0ABQ1G5G9</accession>
<name>A0ABQ1G5G9_9BACL</name>
<sequence>MLVDRLWPRGLRKEQARVDLWAKELAPSANLRQRFHQKGDFTAFRKEYRQEIDRKALDNLLERVKPGPVTLLYASKNERENNALVLMQLMQERIEFRGGRD</sequence>
<protein>
    <recommendedName>
        <fullName evidence="3">DUF488 family protein</fullName>
    </recommendedName>
</protein>
<dbReference type="Pfam" id="PF22752">
    <property type="entry name" value="DUF488-N3i"/>
    <property type="match status" value="1"/>
</dbReference>
<dbReference type="PANTHER" id="PTHR36849:SF1">
    <property type="entry name" value="CYTOPLASMIC PROTEIN"/>
    <property type="match status" value="1"/>
</dbReference>
<evidence type="ECO:0008006" key="3">
    <source>
        <dbReference type="Google" id="ProtNLM"/>
    </source>
</evidence>
<dbReference type="Proteomes" id="UP000617979">
    <property type="component" value="Unassembled WGS sequence"/>
</dbReference>
<evidence type="ECO:0000313" key="1">
    <source>
        <dbReference type="EMBL" id="GGA36102.1"/>
    </source>
</evidence>
<proteinExistence type="predicted"/>
<organism evidence="1 2">
    <name type="scientific">Kroppenstedtia guangzhouensis</name>
    <dbReference type="NCBI Taxonomy" id="1274356"/>
    <lineage>
        <taxon>Bacteria</taxon>
        <taxon>Bacillati</taxon>
        <taxon>Bacillota</taxon>
        <taxon>Bacilli</taxon>
        <taxon>Bacillales</taxon>
        <taxon>Thermoactinomycetaceae</taxon>
        <taxon>Kroppenstedtia</taxon>
    </lineage>
</organism>
<comment type="caution">
    <text evidence="1">The sequence shown here is derived from an EMBL/GenBank/DDBJ whole genome shotgun (WGS) entry which is preliminary data.</text>
</comment>
<keyword evidence="2" id="KW-1185">Reference proteome</keyword>
<dbReference type="PANTHER" id="PTHR36849">
    <property type="entry name" value="CYTOPLASMIC PROTEIN-RELATED"/>
    <property type="match status" value="1"/>
</dbReference>
<dbReference type="InterPro" id="IPR052552">
    <property type="entry name" value="YeaO-like"/>
</dbReference>
<dbReference type="RefSeq" id="WP_308420259.1">
    <property type="nucleotide sequence ID" value="NZ_BMEX01000002.1"/>
</dbReference>
<evidence type="ECO:0000313" key="2">
    <source>
        <dbReference type="Proteomes" id="UP000617979"/>
    </source>
</evidence>
<reference evidence="2" key="1">
    <citation type="journal article" date="2019" name="Int. J. Syst. Evol. Microbiol.">
        <title>The Global Catalogue of Microorganisms (GCM) 10K type strain sequencing project: providing services to taxonomists for standard genome sequencing and annotation.</title>
        <authorList>
            <consortium name="The Broad Institute Genomics Platform"/>
            <consortium name="The Broad Institute Genome Sequencing Center for Infectious Disease"/>
            <person name="Wu L."/>
            <person name="Ma J."/>
        </authorList>
    </citation>
    <scope>NUCLEOTIDE SEQUENCE [LARGE SCALE GENOMIC DNA]</scope>
    <source>
        <strain evidence="2">CGMCC 1.12404</strain>
    </source>
</reference>
<gene>
    <name evidence="1" type="ORF">GCM10007416_06230</name>
</gene>